<feature type="compositionally biased region" description="Pro residues" evidence="1">
    <location>
        <begin position="250"/>
        <end position="260"/>
    </location>
</feature>
<evidence type="ECO:0000256" key="1">
    <source>
        <dbReference type="SAM" id="MobiDB-lite"/>
    </source>
</evidence>
<name>A0A8H7M871_9AGAM</name>
<protein>
    <submittedName>
        <fullName evidence="2">Uncharacterized protein</fullName>
    </submittedName>
</protein>
<dbReference type="EMBL" id="JACYCF010000002">
    <property type="protein sequence ID" value="KAF8759744.1"/>
    <property type="molecule type" value="Genomic_DNA"/>
</dbReference>
<sequence length="260" mass="28476">MSESIPLTVIGSSASPTALNHTICHGHWDELRLSLSAVIFIHTPASRPRLGSFACNRNYARTPPLSAFPRVNGKGQTIARATKSAQKKRTSAISTLVTVSHKIPQEEQHQIAATTLQAVPINVDTFLKEEASEDSVELQENSIARKRARLSRQPSVPTPLPTRASSRQLRNSPLTADGDSVTPEGVAPSQRVVTAPITDRELLPQRRLAQEHSSRPDPDPDVPEARSHMGLPHQARPPLPPHQFRSPHVTPDPTPTPWWA</sequence>
<feature type="compositionally biased region" description="Basic and acidic residues" evidence="1">
    <location>
        <begin position="198"/>
        <end position="227"/>
    </location>
</feature>
<feature type="compositionally biased region" description="Polar residues" evidence="1">
    <location>
        <begin position="163"/>
        <end position="174"/>
    </location>
</feature>
<reference evidence="2" key="1">
    <citation type="submission" date="2020-09" db="EMBL/GenBank/DDBJ databases">
        <title>Comparative genome analyses of four rice-infecting Rhizoctonia solani isolates reveal extensive enrichment of homogalacturonan modification genes.</title>
        <authorList>
            <person name="Lee D.-Y."/>
            <person name="Jeon J."/>
            <person name="Kim K.-T."/>
            <person name="Cheong K."/>
            <person name="Song H."/>
            <person name="Choi G."/>
            <person name="Ko J."/>
            <person name="Opiyo S.O."/>
            <person name="Zuo S."/>
            <person name="Madhav S."/>
            <person name="Lee Y.-H."/>
            <person name="Wang G.-L."/>
        </authorList>
    </citation>
    <scope>NUCLEOTIDE SEQUENCE</scope>
    <source>
        <strain evidence="2">AG1-IA B2</strain>
    </source>
</reference>
<dbReference type="AlphaFoldDB" id="A0A8H7M871"/>
<organism evidence="2 3">
    <name type="scientific">Rhizoctonia solani</name>
    <dbReference type="NCBI Taxonomy" id="456999"/>
    <lineage>
        <taxon>Eukaryota</taxon>
        <taxon>Fungi</taxon>
        <taxon>Dikarya</taxon>
        <taxon>Basidiomycota</taxon>
        <taxon>Agaricomycotina</taxon>
        <taxon>Agaricomycetes</taxon>
        <taxon>Cantharellales</taxon>
        <taxon>Ceratobasidiaceae</taxon>
        <taxon>Rhizoctonia</taxon>
    </lineage>
</organism>
<evidence type="ECO:0000313" key="3">
    <source>
        <dbReference type="Proteomes" id="UP000614334"/>
    </source>
</evidence>
<gene>
    <name evidence="2" type="ORF">RHS01_01986</name>
</gene>
<dbReference type="Proteomes" id="UP000614334">
    <property type="component" value="Unassembled WGS sequence"/>
</dbReference>
<feature type="region of interest" description="Disordered" evidence="1">
    <location>
        <begin position="130"/>
        <end position="260"/>
    </location>
</feature>
<comment type="caution">
    <text evidence="2">The sequence shown here is derived from an EMBL/GenBank/DDBJ whole genome shotgun (WGS) entry which is preliminary data.</text>
</comment>
<evidence type="ECO:0000313" key="2">
    <source>
        <dbReference type="EMBL" id="KAF8759744.1"/>
    </source>
</evidence>
<proteinExistence type="predicted"/>
<accession>A0A8H7M871</accession>